<sequence>MVKQAYFQLNIASLRRIHPVTILNTSVNHGTIHQIDVHRRRPLVASACDDGTVLIVHSTVSDDLLSKPVVLPVKLIHTHQGAKTKDMKIDSAMAVFSTIFHTRQPHVYTGSADGTVRQFVDWD</sequence>
<dbReference type="AlphaFoldDB" id="A0A448WAJ4"/>
<dbReference type="InterPro" id="IPR036322">
    <property type="entry name" value="WD40_repeat_dom_sf"/>
</dbReference>
<dbReference type="PANTHER" id="PTHR17605">
    <property type="entry name" value="RIBOSOME BIOGENESIS PROTEIN BOP1 BLOCK OF PROLIFERATION 1 PROTEIN"/>
    <property type="match status" value="1"/>
</dbReference>
<proteinExistence type="predicted"/>
<dbReference type="Pfam" id="PF00400">
    <property type="entry name" value="WD40"/>
    <property type="match status" value="2"/>
</dbReference>
<dbReference type="InterPro" id="IPR001680">
    <property type="entry name" value="WD40_rpt"/>
</dbReference>
<comment type="caution">
    <text evidence="1">The sequence shown here is derived from an EMBL/GenBank/DDBJ whole genome shotgun (WGS) entry which is preliminary data.</text>
</comment>
<dbReference type="GO" id="GO:0043021">
    <property type="term" value="F:ribonucleoprotein complex binding"/>
    <property type="evidence" value="ECO:0007669"/>
    <property type="project" value="TreeGrafter"/>
</dbReference>
<gene>
    <name evidence="1" type="ORF">PXEA_LOCUS373</name>
</gene>
<accession>A0A448WAJ4</accession>
<dbReference type="InterPro" id="IPR015943">
    <property type="entry name" value="WD40/YVTN_repeat-like_dom_sf"/>
</dbReference>
<dbReference type="GO" id="GO:0070545">
    <property type="term" value="C:PeBoW complex"/>
    <property type="evidence" value="ECO:0007669"/>
    <property type="project" value="TreeGrafter"/>
</dbReference>
<dbReference type="EMBL" id="CAAALY010000662">
    <property type="protein sequence ID" value="VEL06933.1"/>
    <property type="molecule type" value="Genomic_DNA"/>
</dbReference>
<protein>
    <submittedName>
        <fullName evidence="1">Uncharacterized protein</fullName>
    </submittedName>
</protein>
<name>A0A448WAJ4_9PLAT</name>
<dbReference type="PANTHER" id="PTHR17605:SF0">
    <property type="entry name" value="RIBOSOME BIOGENESIS PROTEIN BOP1"/>
    <property type="match status" value="1"/>
</dbReference>
<dbReference type="OrthoDB" id="5571054at2759"/>
<evidence type="ECO:0000313" key="1">
    <source>
        <dbReference type="EMBL" id="VEL06933.1"/>
    </source>
</evidence>
<reference evidence="1" key="1">
    <citation type="submission" date="2018-11" db="EMBL/GenBank/DDBJ databases">
        <authorList>
            <consortium name="Pathogen Informatics"/>
        </authorList>
    </citation>
    <scope>NUCLEOTIDE SEQUENCE</scope>
</reference>
<dbReference type="GO" id="GO:0030687">
    <property type="term" value="C:preribosome, large subunit precursor"/>
    <property type="evidence" value="ECO:0007669"/>
    <property type="project" value="TreeGrafter"/>
</dbReference>
<organism evidence="1 2">
    <name type="scientific">Protopolystoma xenopodis</name>
    <dbReference type="NCBI Taxonomy" id="117903"/>
    <lineage>
        <taxon>Eukaryota</taxon>
        <taxon>Metazoa</taxon>
        <taxon>Spiralia</taxon>
        <taxon>Lophotrochozoa</taxon>
        <taxon>Platyhelminthes</taxon>
        <taxon>Monogenea</taxon>
        <taxon>Polyopisthocotylea</taxon>
        <taxon>Polystomatidea</taxon>
        <taxon>Polystomatidae</taxon>
        <taxon>Protopolystoma</taxon>
    </lineage>
</organism>
<keyword evidence="2" id="KW-1185">Reference proteome</keyword>
<dbReference type="Gene3D" id="2.130.10.10">
    <property type="entry name" value="YVTN repeat-like/Quinoprotein amine dehydrogenase"/>
    <property type="match status" value="1"/>
</dbReference>
<dbReference type="Proteomes" id="UP000784294">
    <property type="component" value="Unassembled WGS sequence"/>
</dbReference>
<dbReference type="GO" id="GO:0000463">
    <property type="term" value="P:maturation of LSU-rRNA from tricistronic rRNA transcript (SSU-rRNA, 5.8S rRNA, LSU-rRNA)"/>
    <property type="evidence" value="ECO:0007669"/>
    <property type="project" value="TreeGrafter"/>
</dbReference>
<dbReference type="InterPro" id="IPR028598">
    <property type="entry name" value="BOP1/Erb1"/>
</dbReference>
<dbReference type="SUPFAM" id="SSF50978">
    <property type="entry name" value="WD40 repeat-like"/>
    <property type="match status" value="1"/>
</dbReference>
<evidence type="ECO:0000313" key="2">
    <source>
        <dbReference type="Proteomes" id="UP000784294"/>
    </source>
</evidence>